<evidence type="ECO:0000256" key="5">
    <source>
        <dbReference type="ARBA" id="ARBA00023136"/>
    </source>
</evidence>
<dbReference type="InterPro" id="IPR000668">
    <property type="entry name" value="Peptidase_C1A_C"/>
</dbReference>
<proteinExistence type="inferred from homology"/>
<evidence type="ECO:0000259" key="11">
    <source>
        <dbReference type="SMART" id="SM00645"/>
    </source>
</evidence>
<evidence type="ECO:0000313" key="13">
    <source>
        <dbReference type="EMBL" id="WVZ21166.1"/>
    </source>
</evidence>
<dbReference type="PRINTS" id="PR00705">
    <property type="entry name" value="PAPAIN"/>
</dbReference>
<dbReference type="GO" id="GO:0004197">
    <property type="term" value="F:cysteine-type endopeptidase activity"/>
    <property type="evidence" value="ECO:0007669"/>
    <property type="project" value="UniProtKB-EC"/>
</dbReference>
<dbReference type="GO" id="GO:0005770">
    <property type="term" value="C:late endosome"/>
    <property type="evidence" value="ECO:0007669"/>
    <property type="project" value="TreeGrafter"/>
</dbReference>
<dbReference type="CDD" id="cd02248">
    <property type="entry name" value="Peptidase_C1A"/>
    <property type="match status" value="1"/>
</dbReference>
<dbReference type="Gene3D" id="3.90.70.10">
    <property type="entry name" value="Cysteine proteinases"/>
    <property type="match status" value="1"/>
</dbReference>
<comment type="subcellular location">
    <subcellularLocation>
        <location evidence="1">Membrane</location>
        <topology evidence="1">Multi-pass membrane protein</topology>
    </subcellularLocation>
</comment>
<keyword evidence="10" id="KW-0732">Signal</keyword>
<dbReference type="InterPro" id="IPR013201">
    <property type="entry name" value="Prot_inhib_I29"/>
</dbReference>
<reference evidence="13 14" key="1">
    <citation type="journal article" date="2023" name="Life. Sci Alliance">
        <title>Evolutionary insights into 3D genome organization and epigenetic landscape of Vigna mungo.</title>
        <authorList>
            <person name="Junaid A."/>
            <person name="Singh B."/>
            <person name="Bhatia S."/>
        </authorList>
    </citation>
    <scope>NUCLEOTIDE SEQUENCE [LARGE SCALE GENOMIC DNA]</scope>
    <source>
        <strain evidence="13">Urdbean</strain>
    </source>
</reference>
<evidence type="ECO:0008006" key="15">
    <source>
        <dbReference type="Google" id="ProtNLM"/>
    </source>
</evidence>
<dbReference type="InterPro" id="IPR025661">
    <property type="entry name" value="Pept_asp_AS"/>
</dbReference>
<dbReference type="SMART" id="SM00645">
    <property type="entry name" value="Pept_C1"/>
    <property type="match status" value="1"/>
</dbReference>
<keyword evidence="14" id="KW-1185">Reference proteome</keyword>
<evidence type="ECO:0000256" key="1">
    <source>
        <dbReference type="ARBA" id="ARBA00004141"/>
    </source>
</evidence>
<dbReference type="EMBL" id="CP144699">
    <property type="protein sequence ID" value="WVZ21166.1"/>
    <property type="molecule type" value="Genomic_DNA"/>
</dbReference>
<feature type="domain" description="Peptidase C1A papain C-terminal" evidence="11">
    <location>
        <begin position="135"/>
        <end position="364"/>
    </location>
</feature>
<comment type="function">
    <text evidence="9">May play a role in proteolysis leading to mobilization of nitrogen during senescence and starvation.</text>
</comment>
<dbReference type="PANTHER" id="PTHR31592:SF1">
    <property type="entry name" value="TRANSMEMBRANE PROTEIN 192"/>
    <property type="match status" value="1"/>
</dbReference>
<dbReference type="GO" id="GO:0005765">
    <property type="term" value="C:lysosomal membrane"/>
    <property type="evidence" value="ECO:0007669"/>
    <property type="project" value="TreeGrafter"/>
</dbReference>
<dbReference type="GO" id="GO:0050547">
    <property type="term" value="F:feruloyl-CoA hydratase/lyase activity"/>
    <property type="evidence" value="ECO:0007669"/>
    <property type="project" value="UniProtKB-ARBA"/>
</dbReference>
<keyword evidence="7" id="KW-0325">Glycoprotein</keyword>
<comment type="similarity">
    <text evidence="2">Belongs to the TMEM192 family.</text>
</comment>
<evidence type="ECO:0000256" key="6">
    <source>
        <dbReference type="ARBA" id="ARBA00023157"/>
    </source>
</evidence>
<organism evidence="13 14">
    <name type="scientific">Vigna mungo</name>
    <name type="common">Black gram</name>
    <name type="synonym">Phaseolus mungo</name>
    <dbReference type="NCBI Taxonomy" id="3915"/>
    <lineage>
        <taxon>Eukaryota</taxon>
        <taxon>Viridiplantae</taxon>
        <taxon>Streptophyta</taxon>
        <taxon>Embryophyta</taxon>
        <taxon>Tracheophyta</taxon>
        <taxon>Spermatophyta</taxon>
        <taxon>Magnoliopsida</taxon>
        <taxon>eudicotyledons</taxon>
        <taxon>Gunneridae</taxon>
        <taxon>Pentapetalae</taxon>
        <taxon>rosids</taxon>
        <taxon>fabids</taxon>
        <taxon>Fabales</taxon>
        <taxon>Fabaceae</taxon>
        <taxon>Papilionoideae</taxon>
        <taxon>50 kb inversion clade</taxon>
        <taxon>NPAAA clade</taxon>
        <taxon>indigoferoid/millettioid clade</taxon>
        <taxon>Phaseoleae</taxon>
        <taxon>Vigna</taxon>
    </lineage>
</organism>
<evidence type="ECO:0000256" key="8">
    <source>
        <dbReference type="ARBA" id="ARBA00036517"/>
    </source>
</evidence>
<dbReference type="PANTHER" id="PTHR31592">
    <property type="entry name" value="TRANSMEMBRANE PROTEIN 192"/>
    <property type="match status" value="1"/>
</dbReference>
<evidence type="ECO:0000256" key="10">
    <source>
        <dbReference type="SAM" id="SignalP"/>
    </source>
</evidence>
<feature type="signal peptide" evidence="10">
    <location>
        <begin position="1"/>
        <end position="21"/>
    </location>
</feature>
<dbReference type="AlphaFoldDB" id="A0AAQ3S9Y5"/>
<sequence length="645" mass="72087">MARFSVVWCAVAVLLCAVASGSWLQDANPIRMVSDVEGQVIQVIGQCRSAVSFARFVGRFGKSYQNEEEMKRRYDIFERNLRFIRAHNKKRLPYTLSVNHFTDWTWEEFQTHRLGAAQNCSATLKGNHKLTDAVLPPVKDWRQENIVSAVKDQGSCGSCWTFRLLWDPETLFGMNNNTTGALEAAYAQAYGKSISLSEQQLVDCAGHFNNFGCNGGLPSQAFEYIKYNGGLDTEEAYPYKGKNGVCKFSAENVGIRVLDSVNITLGAEDELKHAVAFVRPVSVAFEVVDGFRFYEKGVYTSDTCGNTPMDVNHAVLAVGYGVENGVPYWLIKNSWGESWGDNGYFKMELGKNMCAGIGEPPLLNPGIEPSVMATDRNTSPPATSPEGNALFLDILHEAPLFAHRKPARVIGSAGYAAFAIGAQWIFLPVQGLISPVLCSCDVLLLLLTGLELVAALSPLRTSEECQNFLVMLIWLLLARAYHDGRLSDQQMALLQYQRENLHFLSEEILRLQECLSKYEGTDDRSTPQVDLAHLLAVRDQELRTLSAEMNQVQSELRLARSLIAERESEIQHFRTTNNQYVEENERLRAILGEWSTRAAKTFLLLQLKLERALEAERMSTLELQRKLSTLRSQSYTSAEATELGA</sequence>
<dbReference type="InterPro" id="IPR029399">
    <property type="entry name" value="TMEM192"/>
</dbReference>
<feature type="chain" id="PRO_5042862824" description="Cysteine protease" evidence="10">
    <location>
        <begin position="22"/>
        <end position="645"/>
    </location>
</feature>
<dbReference type="SUPFAM" id="SSF54001">
    <property type="entry name" value="Cysteine proteinases"/>
    <property type="match status" value="1"/>
</dbReference>
<dbReference type="Proteomes" id="UP001374535">
    <property type="component" value="Chromosome 2"/>
</dbReference>
<dbReference type="InterPro" id="IPR038765">
    <property type="entry name" value="Papain-like_cys_pep_sf"/>
</dbReference>
<dbReference type="InterPro" id="IPR025660">
    <property type="entry name" value="Pept_his_AS"/>
</dbReference>
<dbReference type="Pfam" id="PF00112">
    <property type="entry name" value="Peptidase_C1"/>
    <property type="match status" value="1"/>
</dbReference>
<keyword evidence="3" id="KW-0812">Transmembrane</keyword>
<evidence type="ECO:0000256" key="7">
    <source>
        <dbReference type="ARBA" id="ARBA00023180"/>
    </source>
</evidence>
<gene>
    <name evidence="13" type="ORF">V8G54_008488</name>
</gene>
<keyword evidence="6" id="KW-1015">Disulfide bond</keyword>
<protein>
    <recommendedName>
        <fullName evidence="15">Cysteine protease</fullName>
    </recommendedName>
</protein>
<keyword evidence="4" id="KW-1133">Transmembrane helix</keyword>
<dbReference type="PROSITE" id="PS00639">
    <property type="entry name" value="THIOL_PROTEASE_HIS"/>
    <property type="match status" value="1"/>
</dbReference>
<evidence type="ECO:0000256" key="2">
    <source>
        <dbReference type="ARBA" id="ARBA00006314"/>
    </source>
</evidence>
<dbReference type="GO" id="GO:0006508">
    <property type="term" value="P:proteolysis"/>
    <property type="evidence" value="ECO:0007669"/>
    <property type="project" value="InterPro"/>
</dbReference>
<keyword evidence="5" id="KW-0472">Membrane</keyword>
<dbReference type="FunFam" id="3.90.70.10:FF:000039">
    <property type="entry name" value="Cysteine proteinase 2, putative"/>
    <property type="match status" value="1"/>
</dbReference>
<feature type="domain" description="Cathepsin propeptide inhibitor" evidence="12">
    <location>
        <begin position="53"/>
        <end position="109"/>
    </location>
</feature>
<dbReference type="SMART" id="SM00848">
    <property type="entry name" value="Inhibitor_I29"/>
    <property type="match status" value="1"/>
</dbReference>
<accession>A0AAQ3S9Y5</accession>
<evidence type="ECO:0000259" key="12">
    <source>
        <dbReference type="SMART" id="SM00848"/>
    </source>
</evidence>
<dbReference type="InterPro" id="IPR039417">
    <property type="entry name" value="Peptidase_C1A_papain-like"/>
</dbReference>
<dbReference type="Pfam" id="PF08246">
    <property type="entry name" value="Inhibitor_I29"/>
    <property type="match status" value="1"/>
</dbReference>
<evidence type="ECO:0000256" key="3">
    <source>
        <dbReference type="ARBA" id="ARBA00022692"/>
    </source>
</evidence>
<evidence type="ECO:0000313" key="14">
    <source>
        <dbReference type="Proteomes" id="UP001374535"/>
    </source>
</evidence>
<evidence type="ECO:0000256" key="9">
    <source>
        <dbReference type="ARBA" id="ARBA00058653"/>
    </source>
</evidence>
<dbReference type="GO" id="GO:0009699">
    <property type="term" value="P:phenylpropanoid biosynthetic process"/>
    <property type="evidence" value="ECO:0007669"/>
    <property type="project" value="UniProtKB-ARBA"/>
</dbReference>
<name>A0AAQ3S9Y5_VIGMU</name>
<dbReference type="PROSITE" id="PS00640">
    <property type="entry name" value="THIOL_PROTEASE_ASN"/>
    <property type="match status" value="1"/>
</dbReference>
<comment type="catalytic activity">
    <reaction evidence="8">
        <text>Hydrolysis of proteins, acting as an aminopeptidase (notably, cleaving Arg-|-Xaa bonds) as well as an endopeptidase.</text>
        <dbReference type="EC" id="3.4.22.16"/>
    </reaction>
</comment>
<evidence type="ECO:0000256" key="4">
    <source>
        <dbReference type="ARBA" id="ARBA00022989"/>
    </source>
</evidence>